<dbReference type="InterPro" id="IPR027417">
    <property type="entry name" value="P-loop_NTPase"/>
</dbReference>
<dbReference type="InterPro" id="IPR046454">
    <property type="entry name" value="GpA_endonuclease"/>
</dbReference>
<organism evidence="3 4">
    <name type="scientific">Pelosinus baikalensis</name>
    <dbReference type="NCBI Taxonomy" id="2892015"/>
    <lineage>
        <taxon>Bacteria</taxon>
        <taxon>Bacillati</taxon>
        <taxon>Bacillota</taxon>
        <taxon>Negativicutes</taxon>
        <taxon>Selenomonadales</taxon>
        <taxon>Sporomusaceae</taxon>
        <taxon>Pelosinus</taxon>
    </lineage>
</organism>
<dbReference type="Pfam" id="PF20454">
    <property type="entry name" value="GpA_nuclease"/>
    <property type="match status" value="1"/>
</dbReference>
<gene>
    <name evidence="3" type="ORF">LMF89_20065</name>
</gene>
<dbReference type="InterPro" id="IPR046453">
    <property type="entry name" value="GpA_ATPase"/>
</dbReference>
<evidence type="ECO:0000313" key="4">
    <source>
        <dbReference type="Proteomes" id="UP001165492"/>
    </source>
</evidence>
<sequence length="615" mass="70848">MRKREAILKSSNVKQTLDEAIKRALQIFKPPEKISVSEWADKYRLLSSEETSKPGAWKTASVPYMKFIMDCFADERIKEICWLKCTQIGGTEGLLNMVGYVIDQDPGRIMYVLPDEELCKDFSELRLQKMLKSCPTLAEKFYMNDSKDTLLKFKSGFIVFGSARVPGKLATWSTRYVMLDEIDKFPLWSGREANPLKLVEERTKNWWNSKIVKVSTPTLKTGAIYQAYEKSDIKYDYYVPCPYCGHEQTFTFKNITWPKNEDGTSDITIVRNAAYYECEKCKGRIDDRHKAAMLRAGKWKPKNKVAGKARSIGFHINSIYSPWLTFGSVAAEFLSSKDDPAALMNFVNSWLGEPWEDKAATLDSSKVLEKQSDLQESVIPDYTQIITAGVDVQKNRMYWSIRAWGAHYTSQNIAHGMVETWEELEFIMNKRWPDTNGELKWQVHLCAVDSGYDTENVYDFCLMNQDWAVPVKGSSTQMVARFKKSIIDNVSSKSYGQTLYIVDGDQYKNVIAARLNRPVGIGCFMVFKDCDLDYAEQLTSEHKIRTKKNNREVETWVPKTSHAQNHYLDTEVYAALAADLLQVRYLDEIQPEVESNSVVRDKEEDDWINIKEEDW</sequence>
<dbReference type="Proteomes" id="UP001165492">
    <property type="component" value="Unassembled WGS sequence"/>
</dbReference>
<name>A0ABS8I032_9FIRM</name>
<dbReference type="Gene3D" id="3.40.50.300">
    <property type="entry name" value="P-loop containing nucleotide triphosphate hydrolases"/>
    <property type="match status" value="1"/>
</dbReference>
<feature type="domain" description="Terminase large subunit GpA endonuclease" evidence="2">
    <location>
        <begin position="312"/>
        <end position="584"/>
    </location>
</feature>
<evidence type="ECO:0000259" key="1">
    <source>
        <dbReference type="Pfam" id="PF05876"/>
    </source>
</evidence>
<reference evidence="3" key="1">
    <citation type="submission" date="2021-11" db="EMBL/GenBank/DDBJ databases">
        <title>Description of a new species Pelosinus isolated from the bottom sediments of Lake Baikal.</title>
        <authorList>
            <person name="Zakharyuk A."/>
        </authorList>
    </citation>
    <scope>NUCLEOTIDE SEQUENCE</scope>
    <source>
        <strain evidence="3">Bkl1</strain>
    </source>
</reference>
<evidence type="ECO:0000313" key="3">
    <source>
        <dbReference type="EMBL" id="MCC5467634.1"/>
    </source>
</evidence>
<dbReference type="HAMAP" id="MF_04144">
    <property type="entry name" value="TERL_LAMBDA"/>
    <property type="match status" value="1"/>
</dbReference>
<protein>
    <submittedName>
        <fullName evidence="3">Phage terminase large subunit family protein</fullName>
    </submittedName>
</protein>
<accession>A0ABS8I032</accession>
<evidence type="ECO:0000259" key="2">
    <source>
        <dbReference type="Pfam" id="PF20454"/>
    </source>
</evidence>
<dbReference type="Pfam" id="PF05876">
    <property type="entry name" value="GpA_ATPase"/>
    <property type="match status" value="1"/>
</dbReference>
<dbReference type="EMBL" id="JAJHJB010000037">
    <property type="protein sequence ID" value="MCC5467634.1"/>
    <property type="molecule type" value="Genomic_DNA"/>
</dbReference>
<feature type="domain" description="Phage terminase large subunit GpA ATPase" evidence="1">
    <location>
        <begin position="52"/>
        <end position="299"/>
    </location>
</feature>
<dbReference type="InterPro" id="IPR008866">
    <property type="entry name" value="Phage_lambda_GpA-like"/>
</dbReference>
<dbReference type="RefSeq" id="WP_229536601.1">
    <property type="nucleotide sequence ID" value="NZ_JAJHJB010000037.1"/>
</dbReference>
<comment type="caution">
    <text evidence="3">The sequence shown here is derived from an EMBL/GenBank/DDBJ whole genome shotgun (WGS) entry which is preliminary data.</text>
</comment>
<keyword evidence="4" id="KW-1185">Reference proteome</keyword>
<proteinExistence type="inferred from homology"/>